<gene>
    <name evidence="4" type="ORF">BINO364_LOCUS5268</name>
</gene>
<keyword evidence="2" id="KW-0560">Oxidoreductase</keyword>
<dbReference type="InterPro" id="IPR036291">
    <property type="entry name" value="NAD(P)-bd_dom_sf"/>
</dbReference>
<dbReference type="AlphaFoldDB" id="A0A8J9VUL5"/>
<evidence type="ECO:0000256" key="2">
    <source>
        <dbReference type="ARBA" id="ARBA00023002"/>
    </source>
</evidence>
<dbReference type="OrthoDB" id="417891at2759"/>
<dbReference type="PANTHER" id="PTHR44229:SF8">
    <property type="entry name" value="ALCOHOL DEHYDROGENASE-RELATED"/>
    <property type="match status" value="1"/>
</dbReference>
<dbReference type="GO" id="GO:0005737">
    <property type="term" value="C:cytoplasm"/>
    <property type="evidence" value="ECO:0007669"/>
    <property type="project" value="TreeGrafter"/>
</dbReference>
<organism evidence="4 5">
    <name type="scientific">Brenthis ino</name>
    <name type="common">lesser marbled fritillary</name>
    <dbReference type="NCBI Taxonomy" id="405034"/>
    <lineage>
        <taxon>Eukaryota</taxon>
        <taxon>Metazoa</taxon>
        <taxon>Ecdysozoa</taxon>
        <taxon>Arthropoda</taxon>
        <taxon>Hexapoda</taxon>
        <taxon>Insecta</taxon>
        <taxon>Pterygota</taxon>
        <taxon>Neoptera</taxon>
        <taxon>Endopterygota</taxon>
        <taxon>Lepidoptera</taxon>
        <taxon>Glossata</taxon>
        <taxon>Ditrysia</taxon>
        <taxon>Papilionoidea</taxon>
        <taxon>Nymphalidae</taxon>
        <taxon>Heliconiinae</taxon>
        <taxon>Argynnini</taxon>
        <taxon>Brenthis</taxon>
    </lineage>
</organism>
<dbReference type="PRINTS" id="PR00081">
    <property type="entry name" value="GDHRDH"/>
</dbReference>
<protein>
    <recommendedName>
        <fullName evidence="6">Alcohol dehydrogenase</fullName>
    </recommendedName>
</protein>
<dbReference type="InterPro" id="IPR002347">
    <property type="entry name" value="SDR_fam"/>
</dbReference>
<evidence type="ECO:0008006" key="6">
    <source>
        <dbReference type="Google" id="ProtNLM"/>
    </source>
</evidence>
<dbReference type="Pfam" id="PF00106">
    <property type="entry name" value="adh_short"/>
    <property type="match status" value="1"/>
</dbReference>
<dbReference type="SUPFAM" id="SSF51735">
    <property type="entry name" value="NAD(P)-binding Rossmann-fold domains"/>
    <property type="match status" value="1"/>
</dbReference>
<proteinExistence type="inferred from homology"/>
<evidence type="ECO:0000256" key="1">
    <source>
        <dbReference type="ARBA" id="ARBA00006484"/>
    </source>
</evidence>
<dbReference type="Proteomes" id="UP000838878">
    <property type="component" value="Chromosome 13"/>
</dbReference>
<sequence>MSFDFKGKVVFITGGSIGIGAKVIEYLLDENVKHVAFLDVTEDKGVALQTALSKKYGASKVKFFKCDVTDEDCLMGVYDAVLSDQGYIDVVINNAGIMNDSKEKYKKEIEINVTALVTSTLKAIDIMSKEKGGKGGVVLNMSSIAALFQDPLLPIYYATKSAVLQFSNCIGLPEYYDRTGVRVLTICFGATDTSLLSEAKLGNFDKEIEKNMMNIVRSHPSQKVESAALGVIGSIKHGESGSTWLSIADKPVRDVTEVVKKAYSILSELVFN</sequence>
<comment type="similarity">
    <text evidence="1 3">Belongs to the short-chain dehydrogenases/reductases (SDR) family.</text>
</comment>
<dbReference type="GO" id="GO:0016616">
    <property type="term" value="F:oxidoreductase activity, acting on the CH-OH group of donors, NAD or NADP as acceptor"/>
    <property type="evidence" value="ECO:0007669"/>
    <property type="project" value="TreeGrafter"/>
</dbReference>
<dbReference type="PANTHER" id="PTHR44229">
    <property type="entry name" value="15-HYDROXYPROSTAGLANDIN DEHYDROGENASE [NAD(+)]"/>
    <property type="match status" value="1"/>
</dbReference>
<accession>A0A8J9VUL5</accession>
<dbReference type="Gene3D" id="3.40.50.720">
    <property type="entry name" value="NAD(P)-binding Rossmann-like Domain"/>
    <property type="match status" value="1"/>
</dbReference>
<name>A0A8J9VUL5_9NEOP</name>
<evidence type="ECO:0000313" key="5">
    <source>
        <dbReference type="Proteomes" id="UP000838878"/>
    </source>
</evidence>
<evidence type="ECO:0000313" key="4">
    <source>
        <dbReference type="EMBL" id="CAH0718857.1"/>
    </source>
</evidence>
<dbReference type="PRINTS" id="PR00080">
    <property type="entry name" value="SDRFAMILY"/>
</dbReference>
<keyword evidence="5" id="KW-1185">Reference proteome</keyword>
<evidence type="ECO:0000256" key="3">
    <source>
        <dbReference type="RuleBase" id="RU000363"/>
    </source>
</evidence>
<dbReference type="EMBL" id="OV170233">
    <property type="protein sequence ID" value="CAH0718857.1"/>
    <property type="molecule type" value="Genomic_DNA"/>
</dbReference>
<feature type="non-terminal residue" evidence="4">
    <location>
        <position position="272"/>
    </location>
</feature>
<reference evidence="4" key="1">
    <citation type="submission" date="2021-12" db="EMBL/GenBank/DDBJ databases">
        <authorList>
            <person name="Martin H S."/>
        </authorList>
    </citation>
    <scope>NUCLEOTIDE SEQUENCE</scope>
</reference>